<dbReference type="SUPFAM" id="SSF143503">
    <property type="entry name" value="PUG domain-like"/>
    <property type="match status" value="1"/>
</dbReference>
<dbReference type="Pfam" id="PF08719">
    <property type="entry name" value="NADAR"/>
    <property type="match status" value="1"/>
</dbReference>
<dbReference type="CDD" id="cd09212">
    <property type="entry name" value="PUB"/>
    <property type="match status" value="1"/>
</dbReference>
<sequence>MCLAAGDTGPFSHALASLADSQYTSSDAFLHACGLLRKLLLNAADPAKRTLRRANPRVAAELLSVAGVEAALIQLGFRDHGDELTITDEAAADVHSAVATVDCAAGSVRRRALVLALRPSDPLGWSAELHDPAILIFNPKFKGAVFDCTPRNGAPSGVIAFHNSPFSNFWPCGAGVTVSHRGMRLRFATSEALLMAFKQHLLAPSGGVPPHESLADALRTQATIRAAAESKEVAARATRRVADYTWWGHHGVHVLVGSVVCLLKFSQDEGLRRLLLSTQGVLLIEAAPHDGAWGVAANSSKALQAPALARTFGLYSVHQSPFEFESREGRVHTRLCCEANALGKALMVARAAILAGVEATSGMELRSAFAAVARHLRLLALPCDWRAAETHLEDSL</sequence>
<evidence type="ECO:0000313" key="3">
    <source>
        <dbReference type="Proteomes" id="UP000013827"/>
    </source>
</evidence>
<dbReference type="InterPro" id="IPR012816">
    <property type="entry name" value="NADAR"/>
</dbReference>
<proteinExistence type="predicted"/>
<dbReference type="KEGG" id="ehx:EMIHUDRAFT_249986"/>
<dbReference type="AlphaFoldDB" id="A0A0D3I4Q2"/>
<accession>A0A0D3I4Q2</accession>
<evidence type="ECO:0000259" key="1">
    <source>
        <dbReference type="Pfam" id="PF08719"/>
    </source>
</evidence>
<dbReference type="SUPFAM" id="SSF143990">
    <property type="entry name" value="YbiA-like"/>
    <property type="match status" value="1"/>
</dbReference>
<dbReference type="Gene3D" id="1.10.357.40">
    <property type="entry name" value="YbiA-like"/>
    <property type="match status" value="1"/>
</dbReference>
<organism evidence="2 3">
    <name type="scientific">Emiliania huxleyi (strain CCMP1516)</name>
    <dbReference type="NCBI Taxonomy" id="280463"/>
    <lineage>
        <taxon>Eukaryota</taxon>
        <taxon>Haptista</taxon>
        <taxon>Haptophyta</taxon>
        <taxon>Prymnesiophyceae</taxon>
        <taxon>Isochrysidales</taxon>
        <taxon>Noelaerhabdaceae</taxon>
        <taxon>Emiliania</taxon>
    </lineage>
</organism>
<evidence type="ECO:0000313" key="2">
    <source>
        <dbReference type="EnsemblProtists" id="EOD06237"/>
    </source>
</evidence>
<keyword evidence="3" id="KW-1185">Reference proteome</keyword>
<dbReference type="Proteomes" id="UP000013827">
    <property type="component" value="Unassembled WGS sequence"/>
</dbReference>
<name>A0A0D3I4Q2_EMIH1</name>
<dbReference type="InterPro" id="IPR037238">
    <property type="entry name" value="YbiA-like_sf"/>
</dbReference>
<reference evidence="3" key="1">
    <citation type="journal article" date="2013" name="Nature">
        <title>Pan genome of the phytoplankton Emiliania underpins its global distribution.</title>
        <authorList>
            <person name="Read B.A."/>
            <person name="Kegel J."/>
            <person name="Klute M.J."/>
            <person name="Kuo A."/>
            <person name="Lefebvre S.C."/>
            <person name="Maumus F."/>
            <person name="Mayer C."/>
            <person name="Miller J."/>
            <person name="Monier A."/>
            <person name="Salamov A."/>
            <person name="Young J."/>
            <person name="Aguilar M."/>
            <person name="Claverie J.M."/>
            <person name="Frickenhaus S."/>
            <person name="Gonzalez K."/>
            <person name="Herman E.K."/>
            <person name="Lin Y.C."/>
            <person name="Napier J."/>
            <person name="Ogata H."/>
            <person name="Sarno A.F."/>
            <person name="Shmutz J."/>
            <person name="Schroeder D."/>
            <person name="de Vargas C."/>
            <person name="Verret F."/>
            <person name="von Dassow P."/>
            <person name="Valentin K."/>
            <person name="Van de Peer Y."/>
            <person name="Wheeler G."/>
            <person name="Dacks J.B."/>
            <person name="Delwiche C.F."/>
            <person name="Dyhrman S.T."/>
            <person name="Glockner G."/>
            <person name="John U."/>
            <person name="Richards T."/>
            <person name="Worden A.Z."/>
            <person name="Zhang X."/>
            <person name="Grigoriev I.V."/>
            <person name="Allen A.E."/>
            <person name="Bidle K."/>
            <person name="Borodovsky M."/>
            <person name="Bowler C."/>
            <person name="Brownlee C."/>
            <person name="Cock J.M."/>
            <person name="Elias M."/>
            <person name="Gladyshev V.N."/>
            <person name="Groth M."/>
            <person name="Guda C."/>
            <person name="Hadaegh A."/>
            <person name="Iglesias-Rodriguez M.D."/>
            <person name="Jenkins J."/>
            <person name="Jones B.M."/>
            <person name="Lawson T."/>
            <person name="Leese F."/>
            <person name="Lindquist E."/>
            <person name="Lobanov A."/>
            <person name="Lomsadze A."/>
            <person name="Malik S.B."/>
            <person name="Marsh M.E."/>
            <person name="Mackinder L."/>
            <person name="Mock T."/>
            <person name="Mueller-Roeber B."/>
            <person name="Pagarete A."/>
            <person name="Parker M."/>
            <person name="Probert I."/>
            <person name="Quesneville H."/>
            <person name="Raines C."/>
            <person name="Rensing S.A."/>
            <person name="Riano-Pachon D.M."/>
            <person name="Richier S."/>
            <person name="Rokitta S."/>
            <person name="Shiraiwa Y."/>
            <person name="Soanes D.M."/>
            <person name="van der Giezen M."/>
            <person name="Wahlund T.M."/>
            <person name="Williams B."/>
            <person name="Wilson W."/>
            <person name="Wolfe G."/>
            <person name="Wurch L.L."/>
        </authorList>
    </citation>
    <scope>NUCLEOTIDE SEQUENCE</scope>
</reference>
<dbReference type="HOGENOM" id="CLU_697253_0_0_1"/>
<protein>
    <recommendedName>
        <fullName evidence="1">NADAR domain-containing protein</fullName>
    </recommendedName>
</protein>
<dbReference type="CDD" id="cd15457">
    <property type="entry name" value="NADAR"/>
    <property type="match status" value="1"/>
</dbReference>
<feature type="domain" description="NADAR" evidence="1">
    <location>
        <begin position="163"/>
        <end position="352"/>
    </location>
</feature>
<reference evidence="2" key="2">
    <citation type="submission" date="2024-10" db="UniProtKB">
        <authorList>
            <consortium name="EnsemblProtists"/>
        </authorList>
    </citation>
    <scope>IDENTIFICATION</scope>
</reference>
<dbReference type="InterPro" id="IPR036339">
    <property type="entry name" value="PUB-like_dom_sf"/>
</dbReference>
<dbReference type="GeneID" id="17252386"/>
<dbReference type="RefSeq" id="XP_005758666.1">
    <property type="nucleotide sequence ID" value="XM_005758609.1"/>
</dbReference>
<dbReference type="PaxDb" id="2903-EOD06237"/>
<dbReference type="Gene3D" id="1.20.58.2190">
    <property type="match status" value="1"/>
</dbReference>
<dbReference type="EnsemblProtists" id="EOD06237">
    <property type="protein sequence ID" value="EOD06237"/>
    <property type="gene ID" value="EMIHUDRAFT_249986"/>
</dbReference>